<dbReference type="Proteomes" id="UP000198790">
    <property type="component" value="Unassembled WGS sequence"/>
</dbReference>
<proteinExistence type="predicted"/>
<dbReference type="STRING" id="237018.SAMN04489723_10417"/>
<organism evidence="1 2">
    <name type="scientific">Algoriphagus aquimarinus</name>
    <dbReference type="NCBI Taxonomy" id="237018"/>
    <lineage>
        <taxon>Bacteria</taxon>
        <taxon>Pseudomonadati</taxon>
        <taxon>Bacteroidota</taxon>
        <taxon>Cytophagia</taxon>
        <taxon>Cytophagales</taxon>
        <taxon>Cyclobacteriaceae</taxon>
        <taxon>Algoriphagus</taxon>
    </lineage>
</organism>
<evidence type="ECO:0000313" key="1">
    <source>
        <dbReference type="EMBL" id="SFB06039.1"/>
    </source>
</evidence>
<evidence type="ECO:0000313" key="2">
    <source>
        <dbReference type="Proteomes" id="UP000198790"/>
    </source>
</evidence>
<dbReference type="EMBL" id="FOKK01000004">
    <property type="protein sequence ID" value="SFB06039.1"/>
    <property type="molecule type" value="Genomic_DNA"/>
</dbReference>
<reference evidence="1 2" key="1">
    <citation type="submission" date="2016-10" db="EMBL/GenBank/DDBJ databases">
        <authorList>
            <person name="de Groot N.N."/>
        </authorList>
    </citation>
    <scope>NUCLEOTIDE SEQUENCE [LARGE SCALE GENOMIC DNA]</scope>
    <source>
        <strain evidence="1 2">DSM 23399</strain>
    </source>
</reference>
<name>A0A1I0XY22_9BACT</name>
<accession>A0A1I0XY22</accession>
<dbReference type="AlphaFoldDB" id="A0A1I0XY22"/>
<protein>
    <submittedName>
        <fullName evidence="1">Uncharacterized protein</fullName>
    </submittedName>
</protein>
<keyword evidence="2" id="KW-1185">Reference proteome</keyword>
<sequence>MNEWGFIGQDIFVGIGKSATSINLNQGVGYVQE</sequence>
<gene>
    <name evidence="1" type="ORF">SAMN04489723_10417</name>
</gene>